<evidence type="ECO:0000313" key="4">
    <source>
        <dbReference type="Proteomes" id="UP000440578"/>
    </source>
</evidence>
<feature type="region of interest" description="Disordered" evidence="1">
    <location>
        <begin position="153"/>
        <end position="187"/>
    </location>
</feature>
<feature type="region of interest" description="Disordered" evidence="1">
    <location>
        <begin position="97"/>
        <end position="127"/>
    </location>
</feature>
<dbReference type="Proteomes" id="UP000440578">
    <property type="component" value="Unassembled WGS sequence"/>
</dbReference>
<feature type="signal peptide" evidence="2">
    <location>
        <begin position="1"/>
        <end position="36"/>
    </location>
</feature>
<accession>A0A6A4X3M8</accession>
<gene>
    <name evidence="3" type="ORF">FJT64_001897</name>
</gene>
<feature type="chain" id="PRO_5025400702" evidence="2">
    <location>
        <begin position="37"/>
        <end position="202"/>
    </location>
</feature>
<name>A0A6A4X3M8_AMPAM</name>
<evidence type="ECO:0000256" key="1">
    <source>
        <dbReference type="SAM" id="MobiDB-lite"/>
    </source>
</evidence>
<sequence length="202" mass="21907">MPRSPSRLLMAPGFAATVWWWSFRTAANGTVPVAWAAAVIQRDMAGFRGGAPPPRRPRFDPNDRCYECGERWPLRVQLPPSPQRPRQVGLAISQPLTVSAPQPQPQPGPAHAVSQPQQGPLQEPRQVQVSLPFSRPRRSVPLPVRQRTCLAGFPAAPAPPPSVPSFPSPSPGPGVGPRRPAKTWTDTARDIRASLRCLPAAL</sequence>
<organism evidence="3 4">
    <name type="scientific">Amphibalanus amphitrite</name>
    <name type="common">Striped barnacle</name>
    <name type="synonym">Balanus amphitrite</name>
    <dbReference type="NCBI Taxonomy" id="1232801"/>
    <lineage>
        <taxon>Eukaryota</taxon>
        <taxon>Metazoa</taxon>
        <taxon>Ecdysozoa</taxon>
        <taxon>Arthropoda</taxon>
        <taxon>Crustacea</taxon>
        <taxon>Multicrustacea</taxon>
        <taxon>Cirripedia</taxon>
        <taxon>Thoracica</taxon>
        <taxon>Thoracicalcarea</taxon>
        <taxon>Balanomorpha</taxon>
        <taxon>Balanoidea</taxon>
        <taxon>Balanidae</taxon>
        <taxon>Amphibalaninae</taxon>
        <taxon>Amphibalanus</taxon>
    </lineage>
</organism>
<proteinExistence type="predicted"/>
<dbReference type="AlphaFoldDB" id="A0A6A4X3M8"/>
<evidence type="ECO:0000256" key="2">
    <source>
        <dbReference type="SAM" id="SignalP"/>
    </source>
</evidence>
<comment type="caution">
    <text evidence="3">The sequence shown here is derived from an EMBL/GenBank/DDBJ whole genome shotgun (WGS) entry which is preliminary data.</text>
</comment>
<feature type="compositionally biased region" description="Polar residues" evidence="1">
    <location>
        <begin position="114"/>
        <end position="127"/>
    </location>
</feature>
<keyword evidence="2" id="KW-0732">Signal</keyword>
<keyword evidence="4" id="KW-1185">Reference proteome</keyword>
<protein>
    <submittedName>
        <fullName evidence="3">Uncharacterized protein</fullName>
    </submittedName>
</protein>
<evidence type="ECO:0000313" key="3">
    <source>
        <dbReference type="EMBL" id="KAF0310700.1"/>
    </source>
</evidence>
<feature type="compositionally biased region" description="Pro residues" evidence="1">
    <location>
        <begin position="156"/>
        <end position="174"/>
    </location>
</feature>
<dbReference type="EMBL" id="VIIS01000292">
    <property type="protein sequence ID" value="KAF0310700.1"/>
    <property type="molecule type" value="Genomic_DNA"/>
</dbReference>
<reference evidence="3 4" key="1">
    <citation type="submission" date="2019-07" db="EMBL/GenBank/DDBJ databases">
        <title>Draft genome assembly of a fouling barnacle, Amphibalanus amphitrite (Darwin, 1854): The first reference genome for Thecostraca.</title>
        <authorList>
            <person name="Kim W."/>
        </authorList>
    </citation>
    <scope>NUCLEOTIDE SEQUENCE [LARGE SCALE GENOMIC DNA]</scope>
    <source>
        <strain evidence="3">SNU_AA5</strain>
        <tissue evidence="3">Soma without cirri and trophi</tissue>
    </source>
</reference>